<sequence length="576" mass="67277">MKITNQLILSSILLMFFQFVSSQNLKTFSQNDLDAHKMKPDTYDFWWDMDDYMLFKNGDSIPYFVDIKDYKGILNYEVEFHLHDGRNTTFIEDFTMNNIHVEIESCSFDENDNKIRISGKVKSNRQWQGVDNQIQVAIGEVKDTLAYVHVEHTIFKEKNYITYHGERVEGDLVLDSLKAFYLKNTVRFETSEPYIEKFSIEATINENSVLAFGLGSSFAEIFNIGDMVFLNDKPKIKNLETIAFKDKQPTPIIRKNVAVLWQTPKVIIVPEYYQVIDKAEQFILRKQYGAAAKEYNNFLTSNHYVYARDIHNAVRSAILSRDYKTAIIWSEKLVAKGVGLAYFEAPIFNRIEKQIEWQDFLNNFDDFHEVFLKTQDTVLIKKLKAIVDLDQKYYVGRAKGEYSHADAVAITEINDISLIELIGEHGFPTEEKIGVTLNNEHIIGGYPRYYVLIYHSKQSNSPSWANLNEIRKTAYSKFEYDAYRDGLETILKNGETCFSVYKGNLYLEKGCNLDNLQKPLKQIRFGFNNQNDFIISFSEFSVFPYEADNDAANDSFMKERYDFVEKLTDDWFWYEK</sequence>
<dbReference type="AlphaFoldDB" id="A0A5D0QYP4"/>
<feature type="chain" id="PRO_5022778086" evidence="1">
    <location>
        <begin position="23"/>
        <end position="576"/>
    </location>
</feature>
<evidence type="ECO:0000256" key="1">
    <source>
        <dbReference type="SAM" id="SignalP"/>
    </source>
</evidence>
<protein>
    <submittedName>
        <fullName evidence="2">Uncharacterized protein</fullName>
    </submittedName>
</protein>
<name>A0A5D0QYP4_9FLAO</name>
<reference evidence="2 3" key="1">
    <citation type="submission" date="2019-08" db="EMBL/GenBank/DDBJ databases">
        <title>Genomes of Antarctic Bizionia species.</title>
        <authorList>
            <person name="Bowman J.P."/>
        </authorList>
    </citation>
    <scope>NUCLEOTIDE SEQUENCE [LARGE SCALE GENOMIC DNA]</scope>
    <source>
        <strain evidence="2 3">ADA-4</strain>
    </source>
</reference>
<keyword evidence="3" id="KW-1185">Reference proteome</keyword>
<feature type="signal peptide" evidence="1">
    <location>
        <begin position="1"/>
        <end position="22"/>
    </location>
</feature>
<comment type="caution">
    <text evidence="2">The sequence shown here is derived from an EMBL/GenBank/DDBJ whole genome shotgun (WGS) entry which is preliminary data.</text>
</comment>
<dbReference type="EMBL" id="VSKK01000005">
    <property type="protein sequence ID" value="TYB74333.1"/>
    <property type="molecule type" value="Genomic_DNA"/>
</dbReference>
<proteinExistence type="predicted"/>
<gene>
    <name evidence="2" type="ORF">ES674_14370</name>
</gene>
<keyword evidence="1" id="KW-0732">Signal</keyword>
<evidence type="ECO:0000313" key="2">
    <source>
        <dbReference type="EMBL" id="TYB74333.1"/>
    </source>
</evidence>
<dbReference type="OrthoDB" id="1429559at2"/>
<evidence type="ECO:0000313" key="3">
    <source>
        <dbReference type="Proteomes" id="UP000323720"/>
    </source>
</evidence>
<accession>A0A5D0QYP4</accession>
<dbReference type="Proteomes" id="UP000323720">
    <property type="component" value="Unassembled WGS sequence"/>
</dbReference>
<dbReference type="RefSeq" id="WP_148405181.1">
    <property type="nucleotide sequence ID" value="NZ_VSKK01000005.1"/>
</dbReference>
<organism evidence="2 3">
    <name type="scientific">Bizionia myxarmorum</name>
    <dbReference type="NCBI Taxonomy" id="291186"/>
    <lineage>
        <taxon>Bacteria</taxon>
        <taxon>Pseudomonadati</taxon>
        <taxon>Bacteroidota</taxon>
        <taxon>Flavobacteriia</taxon>
        <taxon>Flavobacteriales</taxon>
        <taxon>Flavobacteriaceae</taxon>
        <taxon>Bizionia</taxon>
    </lineage>
</organism>